<evidence type="ECO:0000313" key="3">
    <source>
        <dbReference type="Proteomes" id="UP000245820"/>
    </source>
</evidence>
<evidence type="ECO:0000313" key="2">
    <source>
        <dbReference type="EMBL" id="AWL03378.1"/>
    </source>
</evidence>
<reference evidence="2 3" key="1">
    <citation type="submission" date="2018-05" db="EMBL/GenBank/DDBJ databases">
        <title>Complete genome sequence of Massilia oculi sp. nov. CCUG 43427T (=DSM 26321T), the type strain of M. oculi, and comparison with genome sequences of other Massilia strains.</title>
        <authorList>
            <person name="Zhu B."/>
        </authorList>
    </citation>
    <scope>NUCLEOTIDE SEQUENCE [LARGE SCALE GENOMIC DNA]</scope>
    <source>
        <strain evidence="2 3">CCUG 43427</strain>
    </source>
</reference>
<dbReference type="RefSeq" id="WP_109343781.1">
    <property type="nucleotide sequence ID" value="NZ_JBHRVO010000003.1"/>
</dbReference>
<dbReference type="AlphaFoldDB" id="A0A2S2DDG7"/>
<dbReference type="EMBL" id="CP029343">
    <property type="protein sequence ID" value="AWL03378.1"/>
    <property type="molecule type" value="Genomic_DNA"/>
</dbReference>
<dbReference type="OrthoDB" id="7032309at2"/>
<proteinExistence type="predicted"/>
<evidence type="ECO:0000256" key="1">
    <source>
        <dbReference type="SAM" id="MobiDB-lite"/>
    </source>
</evidence>
<sequence length="366" mass="40557">MELLNRVESAVAEYQPFYAQLAELEQKNASLVFDYESPKGNKEARSHVNTLRLTKGALERTRKAAKEESLRVGRAIDAEAKEINARIEAMITVHQTAIDEIEQREKQRVADLAERLAELRNTGAGARTSGELAEAIAQLEPLVVGDDWQEFKPQALEVKDDLLRNLRVRHAEYLADEAKEAELARLRAEAAERERLEREAAIVRAAEERAKAEAARAAQEAEARAAAEREAAARRELELKLAAETAERRRVEAEQRAEQERIDAAARAERQQQEAKEQAERQAKEAAERAERQAAEAVRREQERVAAEQAAAAAEQARREANKAHKAKINRAALAALVAGGLSEECAKQCVTLIASGQVPAVSIAY</sequence>
<dbReference type="Proteomes" id="UP000245820">
    <property type="component" value="Chromosome"/>
</dbReference>
<feature type="region of interest" description="Disordered" evidence="1">
    <location>
        <begin position="246"/>
        <end position="303"/>
    </location>
</feature>
<keyword evidence="3" id="KW-1185">Reference proteome</keyword>
<accession>A0A2S2DDG7</accession>
<organism evidence="2 3">
    <name type="scientific">Massilia oculi</name>
    <dbReference type="NCBI Taxonomy" id="945844"/>
    <lineage>
        <taxon>Bacteria</taxon>
        <taxon>Pseudomonadati</taxon>
        <taxon>Pseudomonadota</taxon>
        <taxon>Betaproteobacteria</taxon>
        <taxon>Burkholderiales</taxon>
        <taxon>Oxalobacteraceae</taxon>
        <taxon>Telluria group</taxon>
        <taxon>Massilia</taxon>
    </lineage>
</organism>
<dbReference type="KEGG" id="mtim:DIR46_02200"/>
<protein>
    <recommendedName>
        <fullName evidence="4">Cell envelope biogenesis protein TolA</fullName>
    </recommendedName>
</protein>
<evidence type="ECO:0008006" key="4">
    <source>
        <dbReference type="Google" id="ProtNLM"/>
    </source>
</evidence>
<name>A0A2S2DDG7_9BURK</name>
<gene>
    <name evidence="2" type="ORF">DIR46_02200</name>
</gene>